<dbReference type="EMBL" id="AZCX01000002">
    <property type="protein sequence ID" value="KRK49009.1"/>
    <property type="molecule type" value="Genomic_DNA"/>
</dbReference>
<reference evidence="2 3" key="1">
    <citation type="journal article" date="2015" name="Genome Announc.">
        <title>Expanding the biotechnology potential of lactobacilli through comparative genomics of 213 strains and associated genera.</title>
        <authorList>
            <person name="Sun Z."/>
            <person name="Harris H.M."/>
            <person name="McCann A."/>
            <person name="Guo C."/>
            <person name="Argimon S."/>
            <person name="Zhang W."/>
            <person name="Yang X."/>
            <person name="Jeffery I.B."/>
            <person name="Cooney J.C."/>
            <person name="Kagawa T.F."/>
            <person name="Liu W."/>
            <person name="Song Y."/>
            <person name="Salvetti E."/>
            <person name="Wrobel A."/>
            <person name="Rasinkangas P."/>
            <person name="Parkhill J."/>
            <person name="Rea M.C."/>
            <person name="O'Sullivan O."/>
            <person name="Ritari J."/>
            <person name="Douillard F.P."/>
            <person name="Paul Ross R."/>
            <person name="Yang R."/>
            <person name="Briner A.E."/>
            <person name="Felis G.E."/>
            <person name="de Vos W.M."/>
            <person name="Barrangou R."/>
            <person name="Klaenhammer T.R."/>
            <person name="Caufield P.W."/>
            <person name="Cui Y."/>
            <person name="Zhang H."/>
            <person name="O'Toole P.W."/>
        </authorList>
    </citation>
    <scope>NUCLEOTIDE SEQUENCE [LARGE SCALE GENOMIC DNA]</scope>
    <source>
        <strain evidence="2 3">JCM 15530</strain>
    </source>
</reference>
<organism evidence="2 3">
    <name type="scientific">Secundilactobacillus kimchicus JCM 15530</name>
    <dbReference type="NCBI Taxonomy" id="1302272"/>
    <lineage>
        <taxon>Bacteria</taxon>
        <taxon>Bacillati</taxon>
        <taxon>Bacillota</taxon>
        <taxon>Bacilli</taxon>
        <taxon>Lactobacillales</taxon>
        <taxon>Lactobacillaceae</taxon>
        <taxon>Secundilactobacillus</taxon>
    </lineage>
</organism>
<dbReference type="PATRIC" id="fig|1302272.5.peg.1340"/>
<keyword evidence="3" id="KW-1185">Reference proteome</keyword>
<dbReference type="AlphaFoldDB" id="A0A0R1HZC9"/>
<feature type="domain" description="IrrE N-terminal-like" evidence="1">
    <location>
        <begin position="31"/>
        <end position="118"/>
    </location>
</feature>
<evidence type="ECO:0000313" key="3">
    <source>
        <dbReference type="Proteomes" id="UP000050911"/>
    </source>
</evidence>
<proteinExistence type="predicted"/>
<evidence type="ECO:0000259" key="1">
    <source>
        <dbReference type="Pfam" id="PF06114"/>
    </source>
</evidence>
<dbReference type="Pfam" id="PF06114">
    <property type="entry name" value="Peptidase_M78"/>
    <property type="match status" value="1"/>
</dbReference>
<dbReference type="STRING" id="1302272.FC96_GL001331"/>
<dbReference type="RefSeq" id="WP_055679893.1">
    <property type="nucleotide sequence ID" value="NZ_AZCX01000002.1"/>
</dbReference>
<evidence type="ECO:0000313" key="2">
    <source>
        <dbReference type="EMBL" id="KRK49009.1"/>
    </source>
</evidence>
<comment type="caution">
    <text evidence="2">The sequence shown here is derived from an EMBL/GenBank/DDBJ whole genome shotgun (WGS) entry which is preliminary data.</text>
</comment>
<dbReference type="Proteomes" id="UP000050911">
    <property type="component" value="Unassembled WGS sequence"/>
</dbReference>
<gene>
    <name evidence="2" type="ORF">FC96_GL001331</name>
</gene>
<dbReference type="OrthoDB" id="1707128at2"/>
<dbReference type="InterPro" id="IPR010359">
    <property type="entry name" value="IrrE_HExxH"/>
</dbReference>
<name>A0A0R1HZC9_9LACO</name>
<accession>A0A0R1HZC9</accession>
<protein>
    <recommendedName>
        <fullName evidence="1">IrrE N-terminal-like domain-containing protein</fullName>
    </recommendedName>
</protein>
<sequence>MTPFEKLISQHPKLKFKMKPMPGGLSGLTLGDEIYINPNRSSVTQYEVLLEELAHHATTVGDITAQDTQDKVKQELYARSVAHQEAVPLDGLINCFEEQLWAVDEMAEYFNVSPKYLLEAIDNYRSKNGELFKYNGYYFDLTHGVNITKI</sequence>